<gene>
    <name evidence="2" type="ORF">CO662_22010</name>
</gene>
<evidence type="ECO:0000313" key="2">
    <source>
        <dbReference type="EMBL" id="PDS49749.1"/>
    </source>
</evidence>
<name>A0ABX4J5Y3_9HYPH</name>
<dbReference type="Pfam" id="PF14022">
    <property type="entry name" value="DUF4238"/>
    <property type="match status" value="1"/>
</dbReference>
<proteinExistence type="predicted"/>
<dbReference type="InterPro" id="IPR025332">
    <property type="entry name" value="DUF4238"/>
</dbReference>
<evidence type="ECO:0008006" key="4">
    <source>
        <dbReference type="Google" id="ProtNLM"/>
    </source>
</evidence>
<reference evidence="2 3" key="1">
    <citation type="submission" date="2017-09" db="EMBL/GenBank/DDBJ databases">
        <title>Comparative genomics of rhizobia isolated from Phaseolus vulgaris in China.</title>
        <authorList>
            <person name="Tong W."/>
        </authorList>
    </citation>
    <scope>NUCLEOTIDE SEQUENCE [LARGE SCALE GENOMIC DNA]</scope>
    <source>
        <strain evidence="2 3">Y27</strain>
    </source>
</reference>
<sequence>MPTRNSEKRRLEHSSRPTAQNNPSHDHHFVPVFYLKNWIVEPEKRLVEFADRNYVGVKGRWTGPKGTGYEKFLYDAKDGRSHSLEATFFEPTDSLAAVAMATFFSKGADLDWKPRLRSAWTRFLMTMMMRHPEDLETFRRTMQADWMNLTDEMKQAYLSQKPGNFAGSAEEWWESNRDELMETATLRTLRGLMDNANVGTVINGMAWNTAILEPAAVPLLTSDRPVLTTGSLTEEDAFIIMPLSPTRLFVAVRREETLATIRGWSIDELVQIVNDEVVARAERFVFASDMSQESFIRDRFGTRRVRTVFHDLERLRAADRAGILRRKADPK</sequence>
<dbReference type="RefSeq" id="WP_097543961.1">
    <property type="nucleotide sequence ID" value="NZ_NWSL01000014.1"/>
</dbReference>
<protein>
    <recommendedName>
        <fullName evidence="4">DUF4238 domain-containing protein</fullName>
    </recommendedName>
</protein>
<organism evidence="2 3">
    <name type="scientific">Rhizobium anhuiense</name>
    <dbReference type="NCBI Taxonomy" id="1184720"/>
    <lineage>
        <taxon>Bacteria</taxon>
        <taxon>Pseudomonadati</taxon>
        <taxon>Pseudomonadota</taxon>
        <taxon>Alphaproteobacteria</taxon>
        <taxon>Hyphomicrobiales</taxon>
        <taxon>Rhizobiaceae</taxon>
        <taxon>Rhizobium/Agrobacterium group</taxon>
        <taxon>Rhizobium</taxon>
    </lineage>
</organism>
<evidence type="ECO:0000313" key="3">
    <source>
        <dbReference type="Proteomes" id="UP000219972"/>
    </source>
</evidence>
<evidence type="ECO:0000256" key="1">
    <source>
        <dbReference type="SAM" id="MobiDB-lite"/>
    </source>
</evidence>
<keyword evidence="3" id="KW-1185">Reference proteome</keyword>
<feature type="compositionally biased region" description="Basic and acidic residues" evidence="1">
    <location>
        <begin position="1"/>
        <end position="15"/>
    </location>
</feature>
<dbReference type="EMBL" id="NWSL01000014">
    <property type="protein sequence ID" value="PDS49749.1"/>
    <property type="molecule type" value="Genomic_DNA"/>
</dbReference>
<dbReference type="Proteomes" id="UP000219972">
    <property type="component" value="Unassembled WGS sequence"/>
</dbReference>
<feature type="region of interest" description="Disordered" evidence="1">
    <location>
        <begin position="1"/>
        <end position="24"/>
    </location>
</feature>
<accession>A0ABX4J5Y3</accession>
<comment type="caution">
    <text evidence="2">The sequence shown here is derived from an EMBL/GenBank/DDBJ whole genome shotgun (WGS) entry which is preliminary data.</text>
</comment>